<dbReference type="PANTHER" id="PTHR33165:SF63">
    <property type="entry name" value="OS03G0792300 PROTEIN"/>
    <property type="match status" value="1"/>
</dbReference>
<organism evidence="2">
    <name type="scientific">Aegilops tauschii</name>
    <name type="common">Tausch's goatgrass</name>
    <name type="synonym">Aegilops squarrosa</name>
    <dbReference type="NCBI Taxonomy" id="37682"/>
    <lineage>
        <taxon>Eukaryota</taxon>
        <taxon>Viridiplantae</taxon>
        <taxon>Streptophyta</taxon>
        <taxon>Embryophyta</taxon>
        <taxon>Tracheophyta</taxon>
        <taxon>Spermatophyta</taxon>
        <taxon>Magnoliopsida</taxon>
        <taxon>Liliopsida</taxon>
        <taxon>Poales</taxon>
        <taxon>Poaceae</taxon>
        <taxon>BOP clade</taxon>
        <taxon>Pooideae</taxon>
        <taxon>Triticodae</taxon>
        <taxon>Triticeae</taxon>
        <taxon>Triticinae</taxon>
        <taxon>Aegilops</taxon>
    </lineage>
</organism>
<dbReference type="PANTHER" id="PTHR33165">
    <property type="entry name" value="F-BOX DOMAIN CONTAINING PROTEIN-LIKE-RELATED"/>
    <property type="match status" value="1"/>
</dbReference>
<accession>N1R5G0</accession>
<evidence type="ECO:0000259" key="1">
    <source>
        <dbReference type="Pfam" id="PF03478"/>
    </source>
</evidence>
<feature type="domain" description="KIB1-4 beta-propeller" evidence="1">
    <location>
        <begin position="79"/>
        <end position="227"/>
    </location>
</feature>
<dbReference type="Pfam" id="PF03478">
    <property type="entry name" value="Beta-prop_KIB1-4"/>
    <property type="match status" value="1"/>
</dbReference>
<sequence length="228" mass="24867">MTEPARAHSGSPVADSNWRDWTDSQIAEPMGLIAECFLADDVADYLRFRASGSAWHIPLPHRGRVWEARKLPRRSGLNNLAVSGAGLVDDSTVALYLGWSSLVTAKPGDERWTPWHCKDGEAIIAALAFAGCFYCITEKCITVVDGMPEEMLPYLTMAAELGDLHFNFFDKNVNLVDNAGELLLIHAARPGLDQPARGGYLVHRVDLDAGNVMPMQELGGNALFVGDS</sequence>
<evidence type="ECO:0000313" key="2">
    <source>
        <dbReference type="EnsemblPlants" id="EMT33672"/>
    </source>
</evidence>
<dbReference type="EnsemblPlants" id="EMT33672">
    <property type="protein sequence ID" value="EMT33672"/>
    <property type="gene ID" value="F775_15445"/>
</dbReference>
<name>N1R5G0_AEGTA</name>
<dbReference type="InterPro" id="IPR005174">
    <property type="entry name" value="KIB1-4_b-propeller"/>
</dbReference>
<reference evidence="2" key="1">
    <citation type="submission" date="2015-06" db="UniProtKB">
        <authorList>
            <consortium name="EnsemblPlants"/>
        </authorList>
    </citation>
    <scope>IDENTIFICATION</scope>
</reference>
<protein>
    <recommendedName>
        <fullName evidence="1">KIB1-4 beta-propeller domain-containing protein</fullName>
    </recommendedName>
</protein>
<dbReference type="AlphaFoldDB" id="N1R5G0"/>
<proteinExistence type="predicted"/>